<dbReference type="PANTHER" id="PTHR39639:SF1">
    <property type="entry name" value="DUF262 DOMAIN-CONTAINING PROTEIN"/>
    <property type="match status" value="1"/>
</dbReference>
<evidence type="ECO:0000259" key="1">
    <source>
        <dbReference type="Pfam" id="PF03235"/>
    </source>
</evidence>
<proteinExistence type="predicted"/>
<reference evidence="2" key="1">
    <citation type="submission" date="2022-06" db="EMBL/GenBank/DDBJ databases">
        <title>Genome sequence of Phormidium yuhuli AB48 isolated from an industrial photobioreactor environment.</title>
        <authorList>
            <person name="Qiu Y."/>
            <person name="Noonan A.J.C."/>
            <person name="Dofher K."/>
            <person name="Koch M."/>
            <person name="Kieft B."/>
            <person name="Lin X."/>
            <person name="Ziels R.M."/>
            <person name="Hallam S.J."/>
        </authorList>
    </citation>
    <scope>NUCLEOTIDE SEQUENCE</scope>
    <source>
        <strain evidence="2">AB48</strain>
    </source>
</reference>
<evidence type="ECO:0000313" key="3">
    <source>
        <dbReference type="Proteomes" id="UP001056708"/>
    </source>
</evidence>
<gene>
    <name evidence="2" type="ORF">NEA10_04105</name>
</gene>
<sequence>MNQSNENFPTLDDIKSLEQQINEQSKKIEFYITEYTIEILALKLQNGDFEVPDYQREYTWEPERKSRFIESIFMGLPIPFLFFWESPETGKLEIVDGSQRLRTIKEFIYDDFKLGNLQLLSLLSNFRFVQLSESRQRKFKNKSIRGIVLNEHTDEASRFELFERINTGSKVARPAELRRGALHGLFQELVRELAEEEMFKALAPLSKKEIKERQREELVTRFFAYGDGLDDYKDKVSPFLFNYTKKMNAKFEKNRQQKDVYRDRFVETMEFIRRVFPHGFRKTPKGRATPKARFEAISIGSFLALQQRPALKNEDIDVTSWLSSQEFAKITGADGANAIGRLKKRIYFVRDRLLGA</sequence>
<dbReference type="EMBL" id="CP098611">
    <property type="protein sequence ID" value="USR91920.1"/>
    <property type="molecule type" value="Genomic_DNA"/>
</dbReference>
<evidence type="ECO:0000313" key="2">
    <source>
        <dbReference type="EMBL" id="USR91920.1"/>
    </source>
</evidence>
<name>A0ABY5ARS4_9CYAN</name>
<organism evidence="2 3">
    <name type="scientific">Phormidium yuhuli AB48</name>
    <dbReference type="NCBI Taxonomy" id="2940671"/>
    <lineage>
        <taxon>Bacteria</taxon>
        <taxon>Bacillati</taxon>
        <taxon>Cyanobacteriota</taxon>
        <taxon>Cyanophyceae</taxon>
        <taxon>Oscillatoriophycideae</taxon>
        <taxon>Oscillatoriales</taxon>
        <taxon>Oscillatoriaceae</taxon>
        <taxon>Phormidium</taxon>
        <taxon>Phormidium yuhuli</taxon>
    </lineage>
</organism>
<accession>A0ABY5ARS4</accession>
<dbReference type="InterPro" id="IPR004919">
    <property type="entry name" value="GmrSD_N"/>
</dbReference>
<dbReference type="Pfam" id="PF03235">
    <property type="entry name" value="GmrSD_N"/>
    <property type="match status" value="1"/>
</dbReference>
<dbReference type="RefSeq" id="WP_252663947.1">
    <property type="nucleotide sequence ID" value="NZ_CP098611.1"/>
</dbReference>
<dbReference type="PANTHER" id="PTHR39639">
    <property type="entry name" value="CHROMOSOME 16, WHOLE GENOME SHOTGUN SEQUENCE"/>
    <property type="match status" value="1"/>
</dbReference>
<dbReference type="Proteomes" id="UP001056708">
    <property type="component" value="Chromosome"/>
</dbReference>
<feature type="domain" description="GmrSD restriction endonucleases N-terminal" evidence="1">
    <location>
        <begin position="45"/>
        <end position="181"/>
    </location>
</feature>
<protein>
    <submittedName>
        <fullName evidence="2">DUF262 domain-containing protein</fullName>
    </submittedName>
</protein>
<keyword evidence="3" id="KW-1185">Reference proteome</keyword>